<keyword evidence="3" id="KW-0804">Transcription</keyword>
<evidence type="ECO:0000259" key="4">
    <source>
        <dbReference type="PROSITE" id="PS50995"/>
    </source>
</evidence>
<dbReference type="InterPro" id="IPR036388">
    <property type="entry name" value="WH-like_DNA-bd_sf"/>
</dbReference>
<keyword evidence="1" id="KW-0805">Transcription regulation</keyword>
<comment type="caution">
    <text evidence="5">The sequence shown here is derived from an EMBL/GenBank/DDBJ whole genome shotgun (WGS) entry which is preliminary data.</text>
</comment>
<dbReference type="GO" id="GO:0006950">
    <property type="term" value="P:response to stress"/>
    <property type="evidence" value="ECO:0007669"/>
    <property type="project" value="TreeGrafter"/>
</dbReference>
<keyword evidence="2 5" id="KW-0238">DNA-binding</keyword>
<dbReference type="SUPFAM" id="SSF46785">
    <property type="entry name" value="Winged helix' DNA-binding domain"/>
    <property type="match status" value="1"/>
</dbReference>
<dbReference type="Gene3D" id="1.10.10.10">
    <property type="entry name" value="Winged helix-like DNA-binding domain superfamily/Winged helix DNA-binding domain"/>
    <property type="match status" value="1"/>
</dbReference>
<evidence type="ECO:0000256" key="2">
    <source>
        <dbReference type="ARBA" id="ARBA00023125"/>
    </source>
</evidence>
<dbReference type="GO" id="GO:0003677">
    <property type="term" value="F:DNA binding"/>
    <property type="evidence" value="ECO:0007669"/>
    <property type="project" value="UniProtKB-KW"/>
</dbReference>
<dbReference type="PANTHER" id="PTHR33164">
    <property type="entry name" value="TRANSCRIPTIONAL REGULATOR, MARR FAMILY"/>
    <property type="match status" value="1"/>
</dbReference>
<dbReference type="PROSITE" id="PS50995">
    <property type="entry name" value="HTH_MARR_2"/>
    <property type="match status" value="1"/>
</dbReference>
<sequence>MESEAGLVGRWRSLLTCYNEIACHLDRELQESHGLTMSEFETLDRLVDARCDKCRMQELLAGMYLSQSALSRTVARLEKHGLVARDLCQDDRRGVFVRITDAGRERHAEARRTHLAILAEHLHEAPEGVPAPATA</sequence>
<dbReference type="InterPro" id="IPR036390">
    <property type="entry name" value="WH_DNA-bd_sf"/>
</dbReference>
<evidence type="ECO:0000256" key="3">
    <source>
        <dbReference type="ARBA" id="ARBA00023163"/>
    </source>
</evidence>
<name>A0A931D9N5_9ACTN</name>
<gene>
    <name evidence="5" type="ORF">IW256_000298</name>
</gene>
<dbReference type="SMART" id="SM00347">
    <property type="entry name" value="HTH_MARR"/>
    <property type="match status" value="1"/>
</dbReference>
<protein>
    <submittedName>
        <fullName evidence="5">DNA-binding MarR family transcriptional regulator</fullName>
    </submittedName>
</protein>
<dbReference type="RefSeq" id="WP_231403602.1">
    <property type="nucleotide sequence ID" value="NZ_BAABES010000017.1"/>
</dbReference>
<dbReference type="PROSITE" id="PS01117">
    <property type="entry name" value="HTH_MARR_1"/>
    <property type="match status" value="1"/>
</dbReference>
<proteinExistence type="predicted"/>
<dbReference type="GO" id="GO:0003700">
    <property type="term" value="F:DNA-binding transcription factor activity"/>
    <property type="evidence" value="ECO:0007669"/>
    <property type="project" value="InterPro"/>
</dbReference>
<organism evidence="5 6">
    <name type="scientific">Actinomadura viridis</name>
    <dbReference type="NCBI Taxonomy" id="58110"/>
    <lineage>
        <taxon>Bacteria</taxon>
        <taxon>Bacillati</taxon>
        <taxon>Actinomycetota</taxon>
        <taxon>Actinomycetes</taxon>
        <taxon>Streptosporangiales</taxon>
        <taxon>Thermomonosporaceae</taxon>
        <taxon>Actinomadura</taxon>
    </lineage>
</organism>
<dbReference type="PANTHER" id="PTHR33164:SF99">
    <property type="entry name" value="MARR FAMILY REGULATORY PROTEIN"/>
    <property type="match status" value="1"/>
</dbReference>
<evidence type="ECO:0000313" key="6">
    <source>
        <dbReference type="Proteomes" id="UP000614047"/>
    </source>
</evidence>
<feature type="domain" description="HTH marR-type" evidence="4">
    <location>
        <begin position="1"/>
        <end position="135"/>
    </location>
</feature>
<dbReference type="InterPro" id="IPR023187">
    <property type="entry name" value="Tscrpt_reg_MarR-type_CS"/>
</dbReference>
<dbReference type="Pfam" id="PF01047">
    <property type="entry name" value="MarR"/>
    <property type="match status" value="1"/>
</dbReference>
<reference evidence="5" key="1">
    <citation type="submission" date="2020-11" db="EMBL/GenBank/DDBJ databases">
        <title>Sequencing the genomes of 1000 actinobacteria strains.</title>
        <authorList>
            <person name="Klenk H.-P."/>
        </authorList>
    </citation>
    <scope>NUCLEOTIDE SEQUENCE</scope>
    <source>
        <strain evidence="5">DSM 43175</strain>
    </source>
</reference>
<evidence type="ECO:0000256" key="1">
    <source>
        <dbReference type="ARBA" id="ARBA00023015"/>
    </source>
</evidence>
<dbReference type="InterPro" id="IPR039422">
    <property type="entry name" value="MarR/SlyA-like"/>
</dbReference>
<dbReference type="EMBL" id="JADOUA010000001">
    <property type="protein sequence ID" value="MBG6086185.1"/>
    <property type="molecule type" value="Genomic_DNA"/>
</dbReference>
<dbReference type="Proteomes" id="UP000614047">
    <property type="component" value="Unassembled WGS sequence"/>
</dbReference>
<keyword evidence="6" id="KW-1185">Reference proteome</keyword>
<dbReference type="InterPro" id="IPR000835">
    <property type="entry name" value="HTH_MarR-typ"/>
</dbReference>
<evidence type="ECO:0000313" key="5">
    <source>
        <dbReference type="EMBL" id="MBG6086185.1"/>
    </source>
</evidence>
<accession>A0A931D9N5</accession>
<dbReference type="AlphaFoldDB" id="A0A931D9N5"/>